<accession>A0ABW1QS05</accession>
<dbReference type="Proteomes" id="UP001596098">
    <property type="component" value="Unassembled WGS sequence"/>
</dbReference>
<name>A0ABW1QS05_9ACTN</name>
<sequence>MAEMFRWAYTNAAGDDVAVSADFAEEFFLDQAEAESWIGDVFSDLLAEGVDDIHLYRGETKVYGPMSLHPAE</sequence>
<comment type="caution">
    <text evidence="1">The sequence shown here is derived from an EMBL/GenBank/DDBJ whole genome shotgun (WGS) entry which is preliminary data.</text>
</comment>
<gene>
    <name evidence="1" type="ORF">ACFPWU_00970</name>
</gene>
<reference evidence="2" key="1">
    <citation type="journal article" date="2019" name="Int. J. Syst. Evol. Microbiol.">
        <title>The Global Catalogue of Microorganisms (GCM) 10K type strain sequencing project: providing services to taxonomists for standard genome sequencing and annotation.</title>
        <authorList>
            <consortium name="The Broad Institute Genomics Platform"/>
            <consortium name="The Broad Institute Genome Sequencing Center for Infectious Disease"/>
            <person name="Wu L."/>
            <person name="Ma J."/>
        </authorList>
    </citation>
    <scope>NUCLEOTIDE SEQUENCE [LARGE SCALE GENOMIC DNA]</scope>
    <source>
        <strain evidence="2">DFY28</strain>
    </source>
</reference>
<protein>
    <submittedName>
        <fullName evidence="1">Uncharacterized protein</fullName>
    </submittedName>
</protein>
<dbReference type="EMBL" id="JBHSQI010000001">
    <property type="protein sequence ID" value="MFC6152241.1"/>
    <property type="molecule type" value="Genomic_DNA"/>
</dbReference>
<organism evidence="1 2">
    <name type="scientific">Nocardioides yefusunii</name>
    <dbReference type="NCBI Taxonomy" id="2500546"/>
    <lineage>
        <taxon>Bacteria</taxon>
        <taxon>Bacillati</taxon>
        <taxon>Actinomycetota</taxon>
        <taxon>Actinomycetes</taxon>
        <taxon>Propionibacteriales</taxon>
        <taxon>Nocardioidaceae</taxon>
        <taxon>Nocardioides</taxon>
    </lineage>
</organism>
<evidence type="ECO:0000313" key="2">
    <source>
        <dbReference type="Proteomes" id="UP001596098"/>
    </source>
</evidence>
<keyword evidence="2" id="KW-1185">Reference proteome</keyword>
<evidence type="ECO:0000313" key="1">
    <source>
        <dbReference type="EMBL" id="MFC6152241.1"/>
    </source>
</evidence>
<dbReference type="RefSeq" id="WP_128220361.1">
    <property type="nucleotide sequence ID" value="NZ_CP034929.1"/>
</dbReference>
<proteinExistence type="predicted"/>